<evidence type="ECO:0000313" key="2">
    <source>
        <dbReference type="WBParaSite" id="MhA1_Contig159.frz3.gene2"/>
    </source>
</evidence>
<reference evidence="2" key="1">
    <citation type="submission" date="2016-11" db="UniProtKB">
        <authorList>
            <consortium name="WormBaseParasite"/>
        </authorList>
    </citation>
    <scope>IDENTIFICATION</scope>
</reference>
<protein>
    <submittedName>
        <fullName evidence="2">Uncharacterized protein</fullName>
    </submittedName>
</protein>
<evidence type="ECO:0000313" key="1">
    <source>
        <dbReference type="Proteomes" id="UP000095281"/>
    </source>
</evidence>
<accession>A0A1I8B7I3</accession>
<name>A0A1I8B7I3_MELHA</name>
<sequence>MCYESKLDPNYMKGQTDERIKVLKSRNVNNLKIIYQLMNSPYSWYGRKCKHPGQHGLEIRVCARRVSFFRDNVKNNYRIDYKIRIMIGFSYSYKSFFFEKNETIFGKINKTNGKLDQPLKENTIVQIVTIQLGKNDTNFAILTDINGNILDYSSNTMFLINKLFDKKGLESEKTLQSIAEGNEALPLLGLDMNHEESNLLKSMEFPEMPCHFTIKFNGNKINGSSQCIKNNPKSNYAKICSTKGPGRHGIEFRVFATRVGFKIFEKEERYQVTFRVDVIIGFSYSEYTIKFGKIIKASGKYSKDGYLWLLNEEEMSPILLTILIGNSENKFAVIIDELNNKVYDYGRTVLADLGEKSIQEILNKDGALAMIGPDMNLHEEKIDENTIDIIFVAQKGCQAILNLTLNNEFMNKRFDCYKRSRNHCDYYGLEEYNKLKIAFDELNELIKTCPCDYVPRPSHIIDPWLYPDPKSRNKRSVNVSLKIGESDAYQLVNGCENATQIAFGDVFLNFKDINEAKERVKKCCNDRSRNKRQLHSTSQAILWRMPIYYAFGDDIFGARLCCGSRLMPIVITADSDTDILFMKEGKGFARIRYQSVLKPSIEASNCKEVRESILDLQSHPHASGLKNYVDQKESEPVNGPYFGFICDGDKKLLVNGRYYVQKWGCIDPPDKGCGYILELFCRKVEGYNESNWYWLNPKYEWILSSTISCHPQKDTEFNKK</sequence>
<organism evidence="1 2">
    <name type="scientific">Meloidogyne hapla</name>
    <name type="common">Root-knot nematode worm</name>
    <dbReference type="NCBI Taxonomy" id="6305"/>
    <lineage>
        <taxon>Eukaryota</taxon>
        <taxon>Metazoa</taxon>
        <taxon>Ecdysozoa</taxon>
        <taxon>Nematoda</taxon>
        <taxon>Chromadorea</taxon>
        <taxon>Rhabditida</taxon>
        <taxon>Tylenchina</taxon>
        <taxon>Tylenchomorpha</taxon>
        <taxon>Tylenchoidea</taxon>
        <taxon>Meloidogynidae</taxon>
        <taxon>Meloidogyninae</taxon>
        <taxon>Meloidogyne</taxon>
    </lineage>
</organism>
<dbReference type="WBParaSite" id="MhA1_Contig159.frz3.gene2">
    <property type="protein sequence ID" value="MhA1_Contig159.frz3.gene2"/>
    <property type="gene ID" value="MhA1_Contig159.frz3.gene2"/>
</dbReference>
<proteinExistence type="predicted"/>
<dbReference type="Proteomes" id="UP000095281">
    <property type="component" value="Unplaced"/>
</dbReference>
<keyword evidence="1" id="KW-1185">Reference proteome</keyword>
<dbReference type="AlphaFoldDB" id="A0A1I8B7I3"/>